<gene>
    <name evidence="1" type="ORF">NIES46_34450</name>
</gene>
<dbReference type="EMBL" id="BIMW01000128">
    <property type="protein sequence ID" value="GCE95382.1"/>
    <property type="molecule type" value="Genomic_DNA"/>
</dbReference>
<name>A0A5M3T9S8_LIMPL</name>
<dbReference type="Proteomes" id="UP000326169">
    <property type="component" value="Unassembled WGS sequence"/>
</dbReference>
<accession>A0A5M3T9S8</accession>
<proteinExistence type="predicted"/>
<dbReference type="SUPFAM" id="SSF56399">
    <property type="entry name" value="ADP-ribosylation"/>
    <property type="match status" value="1"/>
</dbReference>
<sequence length="179" mass="20514">MINNLNEVNINLLKKVEKLTGMSQFEAEVAIDRITKSTPSGFIKIKNLEREGKTTPDIQLVNNFVNRMPPYQGTIYRGIPFSKLEKLQSFLTLIQRNGGYTIDSMTSFTSDELVAEDYAYSAYPVIIRIKNNISGISIQEFLIYSENEIIIPKGTKYRVTHLPKVIEPEEILYIDMEEI</sequence>
<dbReference type="PROSITE" id="PS51996">
    <property type="entry name" value="TR_MART"/>
    <property type="match status" value="1"/>
</dbReference>
<evidence type="ECO:0008006" key="3">
    <source>
        <dbReference type="Google" id="ProtNLM"/>
    </source>
</evidence>
<dbReference type="RefSeq" id="WP_006618009.1">
    <property type="nucleotide sequence ID" value="NZ_BIMW01000128.1"/>
</dbReference>
<organism evidence="1 2">
    <name type="scientific">Limnospira platensis NIES-46</name>
    <dbReference type="NCBI Taxonomy" id="1236695"/>
    <lineage>
        <taxon>Bacteria</taxon>
        <taxon>Bacillati</taxon>
        <taxon>Cyanobacteriota</taxon>
        <taxon>Cyanophyceae</taxon>
        <taxon>Oscillatoriophycideae</taxon>
        <taxon>Oscillatoriales</taxon>
        <taxon>Sirenicapillariaceae</taxon>
        <taxon>Limnospira</taxon>
    </lineage>
</organism>
<comment type="caution">
    <text evidence="1">The sequence shown here is derived from an EMBL/GenBank/DDBJ whole genome shotgun (WGS) entry which is preliminary data.</text>
</comment>
<dbReference type="Gene3D" id="3.90.176.10">
    <property type="entry name" value="Toxin ADP-ribosyltransferase, Chain A, domain 1"/>
    <property type="match status" value="1"/>
</dbReference>
<keyword evidence="2" id="KW-1185">Reference proteome</keyword>
<protein>
    <recommendedName>
        <fullName evidence="3">ADP ribosyltransferase domain-containing protein</fullName>
    </recommendedName>
</protein>
<evidence type="ECO:0000313" key="2">
    <source>
        <dbReference type="Proteomes" id="UP000326169"/>
    </source>
</evidence>
<dbReference type="GeneID" id="301684227"/>
<reference evidence="1 2" key="1">
    <citation type="journal article" date="2019" name="J Genomics">
        <title>The Draft Genome of a Hydrogen-producing Cyanobacterium, Arthrospira platensis NIES-46.</title>
        <authorList>
            <person name="Suzuki S."/>
            <person name="Yamaguchi H."/>
            <person name="Kawachi M."/>
        </authorList>
    </citation>
    <scope>NUCLEOTIDE SEQUENCE [LARGE SCALE GENOMIC DNA]</scope>
    <source>
        <strain evidence="1 2">NIES-46</strain>
    </source>
</reference>
<evidence type="ECO:0000313" key="1">
    <source>
        <dbReference type="EMBL" id="GCE95382.1"/>
    </source>
</evidence>